<evidence type="ECO:0000256" key="2">
    <source>
        <dbReference type="ARBA" id="ARBA00047899"/>
    </source>
</evidence>
<organism evidence="6 7">
    <name type="scientific">Ajellomyces capsulatus</name>
    <name type="common">Darling's disease fungus</name>
    <name type="synonym">Histoplasma capsulatum</name>
    <dbReference type="NCBI Taxonomy" id="5037"/>
    <lineage>
        <taxon>Eukaryota</taxon>
        <taxon>Fungi</taxon>
        <taxon>Dikarya</taxon>
        <taxon>Ascomycota</taxon>
        <taxon>Pezizomycotina</taxon>
        <taxon>Eurotiomycetes</taxon>
        <taxon>Eurotiomycetidae</taxon>
        <taxon>Onygenales</taxon>
        <taxon>Ajellomycetaceae</taxon>
        <taxon>Histoplasma</taxon>
    </lineage>
</organism>
<dbReference type="PANTHER" id="PTHR38248:SF2">
    <property type="entry name" value="FUNK1 11"/>
    <property type="match status" value="1"/>
</dbReference>
<keyword evidence="6" id="KW-0808">Transferase</keyword>
<dbReference type="VEuPathDB" id="FungiDB:I7I51_07613"/>
<evidence type="ECO:0000256" key="4">
    <source>
        <dbReference type="SAM" id="MobiDB-lite"/>
    </source>
</evidence>
<feature type="region of interest" description="Disordered" evidence="4">
    <location>
        <begin position="47"/>
        <end position="66"/>
    </location>
</feature>
<accession>A0A8A1LYA1</accession>
<dbReference type="Pfam" id="PF17667">
    <property type="entry name" value="Pkinase_fungal"/>
    <property type="match status" value="2"/>
</dbReference>
<evidence type="ECO:0000256" key="1">
    <source>
        <dbReference type="ARBA" id="ARBA00012513"/>
    </source>
</evidence>
<comment type="catalytic activity">
    <reaction evidence="2">
        <text>L-threonyl-[protein] + ATP = O-phospho-L-threonyl-[protein] + ADP + H(+)</text>
        <dbReference type="Rhea" id="RHEA:46608"/>
        <dbReference type="Rhea" id="RHEA-COMP:11060"/>
        <dbReference type="Rhea" id="RHEA-COMP:11605"/>
        <dbReference type="ChEBI" id="CHEBI:15378"/>
        <dbReference type="ChEBI" id="CHEBI:30013"/>
        <dbReference type="ChEBI" id="CHEBI:30616"/>
        <dbReference type="ChEBI" id="CHEBI:61977"/>
        <dbReference type="ChEBI" id="CHEBI:456216"/>
        <dbReference type="EC" id="2.7.11.1"/>
    </reaction>
</comment>
<evidence type="ECO:0000313" key="6">
    <source>
        <dbReference type="EMBL" id="QSS58190.1"/>
    </source>
</evidence>
<evidence type="ECO:0000313" key="7">
    <source>
        <dbReference type="Proteomes" id="UP000663671"/>
    </source>
</evidence>
<protein>
    <recommendedName>
        <fullName evidence="1">non-specific serine/threonine protein kinase</fullName>
        <ecNumber evidence="1">2.7.11.1</ecNumber>
    </recommendedName>
</protein>
<comment type="catalytic activity">
    <reaction evidence="3">
        <text>L-seryl-[protein] + ATP = O-phospho-L-seryl-[protein] + ADP + H(+)</text>
        <dbReference type="Rhea" id="RHEA:17989"/>
        <dbReference type="Rhea" id="RHEA-COMP:9863"/>
        <dbReference type="Rhea" id="RHEA-COMP:11604"/>
        <dbReference type="ChEBI" id="CHEBI:15378"/>
        <dbReference type="ChEBI" id="CHEBI:29999"/>
        <dbReference type="ChEBI" id="CHEBI:30616"/>
        <dbReference type="ChEBI" id="CHEBI:83421"/>
        <dbReference type="ChEBI" id="CHEBI:456216"/>
        <dbReference type="EC" id="2.7.11.1"/>
    </reaction>
</comment>
<reference evidence="6" key="1">
    <citation type="submission" date="2021-01" db="EMBL/GenBank/DDBJ databases">
        <title>Chromosome-level genome assembly of a human fungal pathogen reveals clustering of transcriptionally co-regulated genes.</title>
        <authorList>
            <person name="Voorhies M."/>
            <person name="Cohen S."/>
            <person name="Shea T.P."/>
            <person name="Petrus S."/>
            <person name="Munoz J.F."/>
            <person name="Poplawski S."/>
            <person name="Goldman W.E."/>
            <person name="Michael T."/>
            <person name="Cuomo C.A."/>
            <person name="Sil A."/>
            <person name="Beyhan S."/>
        </authorList>
    </citation>
    <scope>NUCLEOTIDE SEQUENCE</scope>
    <source>
        <strain evidence="6">WU24</strain>
    </source>
</reference>
<dbReference type="SUPFAM" id="SSF56112">
    <property type="entry name" value="Protein kinase-like (PK-like)"/>
    <property type="match status" value="1"/>
</dbReference>
<dbReference type="OrthoDB" id="4187825at2759"/>
<feature type="region of interest" description="Disordered" evidence="4">
    <location>
        <begin position="234"/>
        <end position="253"/>
    </location>
</feature>
<feature type="domain" description="Fungal-type protein kinase" evidence="5">
    <location>
        <begin position="487"/>
        <end position="643"/>
    </location>
</feature>
<dbReference type="GO" id="GO:0004674">
    <property type="term" value="F:protein serine/threonine kinase activity"/>
    <property type="evidence" value="ECO:0007669"/>
    <property type="project" value="UniProtKB-KW"/>
</dbReference>
<evidence type="ECO:0000259" key="5">
    <source>
        <dbReference type="Pfam" id="PF17667"/>
    </source>
</evidence>
<dbReference type="PANTHER" id="PTHR38248">
    <property type="entry name" value="FUNK1 6"/>
    <property type="match status" value="1"/>
</dbReference>
<name>A0A8A1LYA1_AJECA</name>
<keyword evidence="6" id="KW-0418">Kinase</keyword>
<dbReference type="InterPro" id="IPR040976">
    <property type="entry name" value="Pkinase_fungal"/>
</dbReference>
<dbReference type="EC" id="2.7.11.1" evidence="1"/>
<keyword evidence="6" id="KW-0723">Serine/threonine-protein kinase</keyword>
<dbReference type="PROSITE" id="PS00109">
    <property type="entry name" value="PROTEIN_KINASE_TYR"/>
    <property type="match status" value="1"/>
</dbReference>
<proteinExistence type="predicted"/>
<evidence type="ECO:0000256" key="3">
    <source>
        <dbReference type="ARBA" id="ARBA00048679"/>
    </source>
</evidence>
<dbReference type="Gene3D" id="1.10.510.10">
    <property type="entry name" value="Transferase(Phosphotransferase) domain 1"/>
    <property type="match status" value="1"/>
</dbReference>
<dbReference type="EMBL" id="CP069109">
    <property type="protein sequence ID" value="QSS58190.1"/>
    <property type="molecule type" value="Genomic_DNA"/>
</dbReference>
<feature type="region of interest" description="Disordered" evidence="4">
    <location>
        <begin position="472"/>
        <end position="497"/>
    </location>
</feature>
<feature type="domain" description="Fungal-type protein kinase" evidence="5">
    <location>
        <begin position="350"/>
        <end position="475"/>
    </location>
</feature>
<feature type="compositionally biased region" description="Polar residues" evidence="4">
    <location>
        <begin position="239"/>
        <end position="253"/>
    </location>
</feature>
<dbReference type="InterPro" id="IPR008266">
    <property type="entry name" value="Tyr_kinase_AS"/>
</dbReference>
<dbReference type="AlphaFoldDB" id="A0A8A1LYA1"/>
<dbReference type="Proteomes" id="UP000663671">
    <property type="component" value="Chromosome 2"/>
</dbReference>
<gene>
    <name evidence="6" type="ORF">I7I51_07613</name>
</gene>
<dbReference type="InterPro" id="IPR011009">
    <property type="entry name" value="Kinase-like_dom_sf"/>
</dbReference>
<sequence>MKVSTAAGRFFKQNRLEPGERTGLRSVNLKASTLLIFGIVSLSSKDSIPTRTPKGSPGQSFYGTKVPSYPPTILGSSLRRTTSRHRILPSTTEAFHQKNQSTDLPRAKRWAETRTEDVTRAVICSRRWNNHTPWSASLDGADDRSEQLQDAVSQLLSTFQGEKAAFNLRSKISSRDIAFELSRLFERVRNGDFNYTYYRPLMTLVIKKAPDHDIWSAVLDLITRLPRVTPTPASVPPAFNSTPITHTSASQQGAEQTRKLIEARVFEEIRDCAYRVVPGGKDWTDRSWDAYESVKDQHDGEWASLAGSPKQEKVHDWLFQLQDNYLSKERRRYYTINIPRELIGGEARRQVDLIVKRKSGKPSDTEHDWRDIEAIGELKASDNRGVKDTLVQLARYARDVFACQPTRRYLHAFSIEGPQMTAWVFDRSGCYSSGPFNIHKEPERFIRMMAGYTMMNEDELGLDMFIERDGNNRFQGNDAGTNPKKRSRSNSQRSGPFHNEVTYDVEETQGASLVAPSNGPYDNRILRCLVIYPAGRPIHKYRSSLELLQALRDAVKAHKSLYFKGNVLHRDISENNIIITNTEETGFAGMLIDMDLAKELGTGRSGARCRTGTMEFMAIDVLLGADHTYRHDLESLFYVLIWQIDQKTVCWTKWYTGTFRDIARIKRSDMGVDGFEDILNEFPQPFGCVKPLCKELRGILFPYRNGLFTGTPKDPEILYRPIIYAFDKAIDDIKAME</sequence>